<name>A0AAD8XY90_9STRA</name>
<evidence type="ECO:0000313" key="3">
    <source>
        <dbReference type="Proteomes" id="UP001224775"/>
    </source>
</evidence>
<keyword evidence="3" id="KW-1185">Reference proteome</keyword>
<comment type="caution">
    <text evidence="2">The sequence shown here is derived from an EMBL/GenBank/DDBJ whole genome shotgun (WGS) entry which is preliminary data.</text>
</comment>
<feature type="compositionally biased region" description="Basic residues" evidence="1">
    <location>
        <begin position="319"/>
        <end position="328"/>
    </location>
</feature>
<sequence>MLLTTSQFTDTLARHIDESKPDQFAKTQIENLGINWEQEQLDGVDDDSGVAGTTTSSLRGTLTLSSEYISVSIHVLCNWKKTNQSGQNDEQSWDASNHNDGVDAAAVAKQFQEEFFIKLSASATESSTVAPKDAKEHDRKERKASKKLRAEMLKRLRSDHYIRKLFGDDKANNDSVPLCEALIQQNLRSSDRSGGTNNVDALEERVNVEDGTLQGIKNAIFSQSEDNLDVLEIILNMPYLPRSSSPSSDNDILNQWPSKLADRAYLRLLEDAMFDSCEKEGEDELLDDLNISGPNHYQHKAAAAKSGGEGSCRDESSKRMRKNPQKSL</sequence>
<reference evidence="2" key="1">
    <citation type="submission" date="2023-06" db="EMBL/GenBank/DDBJ databases">
        <title>Survivors Of The Sea: Transcriptome response of Skeletonema marinoi to long-term dormancy.</title>
        <authorList>
            <person name="Pinder M.I.M."/>
            <person name="Kourtchenko O."/>
            <person name="Robertson E.K."/>
            <person name="Larsson T."/>
            <person name="Maumus F."/>
            <person name="Osuna-Cruz C.M."/>
            <person name="Vancaester E."/>
            <person name="Stenow R."/>
            <person name="Vandepoele K."/>
            <person name="Ploug H."/>
            <person name="Bruchert V."/>
            <person name="Godhe A."/>
            <person name="Topel M."/>
        </authorList>
    </citation>
    <scope>NUCLEOTIDE SEQUENCE</scope>
    <source>
        <strain evidence="2">R05AC</strain>
    </source>
</reference>
<evidence type="ECO:0000313" key="2">
    <source>
        <dbReference type="EMBL" id="KAK1735917.1"/>
    </source>
</evidence>
<evidence type="ECO:0000256" key="1">
    <source>
        <dbReference type="SAM" id="MobiDB-lite"/>
    </source>
</evidence>
<organism evidence="2 3">
    <name type="scientific">Skeletonema marinoi</name>
    <dbReference type="NCBI Taxonomy" id="267567"/>
    <lineage>
        <taxon>Eukaryota</taxon>
        <taxon>Sar</taxon>
        <taxon>Stramenopiles</taxon>
        <taxon>Ochrophyta</taxon>
        <taxon>Bacillariophyta</taxon>
        <taxon>Coscinodiscophyceae</taxon>
        <taxon>Thalassiosirophycidae</taxon>
        <taxon>Thalassiosirales</taxon>
        <taxon>Skeletonemataceae</taxon>
        <taxon>Skeletonema</taxon>
        <taxon>Skeletonema marinoi-dohrnii complex</taxon>
    </lineage>
</organism>
<accession>A0AAD8XY90</accession>
<dbReference type="AlphaFoldDB" id="A0AAD8XY90"/>
<protein>
    <submittedName>
        <fullName evidence="2">Uncharacterized protein</fullName>
    </submittedName>
</protein>
<proteinExistence type="predicted"/>
<dbReference type="Proteomes" id="UP001224775">
    <property type="component" value="Unassembled WGS sequence"/>
</dbReference>
<dbReference type="EMBL" id="JATAAI010000031">
    <property type="protein sequence ID" value="KAK1735917.1"/>
    <property type="molecule type" value="Genomic_DNA"/>
</dbReference>
<gene>
    <name evidence="2" type="ORF">QTG54_013364</name>
</gene>
<feature type="region of interest" description="Disordered" evidence="1">
    <location>
        <begin position="126"/>
        <end position="145"/>
    </location>
</feature>
<feature type="region of interest" description="Disordered" evidence="1">
    <location>
        <begin position="285"/>
        <end position="328"/>
    </location>
</feature>
<feature type="compositionally biased region" description="Basic and acidic residues" evidence="1">
    <location>
        <begin position="132"/>
        <end position="141"/>
    </location>
</feature>